<dbReference type="InterPro" id="IPR058768">
    <property type="entry name" value="MCM9_N"/>
</dbReference>
<name>A0A3B4B3F8_9GOBI</name>
<feature type="domain" description="MCM9 N-terminal" evidence="1">
    <location>
        <begin position="10"/>
        <end position="110"/>
    </location>
</feature>
<reference evidence="2" key="2">
    <citation type="submission" date="2025-09" db="UniProtKB">
        <authorList>
            <consortium name="Ensembl"/>
        </authorList>
    </citation>
    <scope>IDENTIFICATION</scope>
</reference>
<evidence type="ECO:0000313" key="2">
    <source>
        <dbReference type="Ensembl" id="ENSPMGP00000024137.1"/>
    </source>
</evidence>
<accession>A0A3B4B3F8</accession>
<proteinExistence type="predicted"/>
<evidence type="ECO:0000259" key="1">
    <source>
        <dbReference type="Pfam" id="PF26066"/>
    </source>
</evidence>
<reference evidence="2" key="1">
    <citation type="submission" date="2025-08" db="UniProtKB">
        <authorList>
            <consortium name="Ensembl"/>
        </authorList>
    </citation>
    <scope>IDENTIFICATION</scope>
</reference>
<keyword evidence="3" id="KW-1185">Reference proteome</keyword>
<dbReference type="Ensembl" id="ENSPMGT00000025717.1">
    <property type="protein sequence ID" value="ENSPMGP00000024137.1"/>
    <property type="gene ID" value="ENSPMGG00000019526.1"/>
</dbReference>
<sequence>MAQGERLSSEEEALIRSVFKNYVLEHHSEDITQVITEADVHTHHPIIVNAMNLFEANMEVGDYFNVYPREVLALFDEVLQQTALELSRNGQQRGAEQSPMCTLHARISGECQTT</sequence>
<evidence type="ECO:0000313" key="3">
    <source>
        <dbReference type="Proteomes" id="UP000261520"/>
    </source>
</evidence>
<dbReference type="STRING" id="409849.ENSPMGP00000024137"/>
<dbReference type="Proteomes" id="UP000261520">
    <property type="component" value="Unplaced"/>
</dbReference>
<organism evidence="2 3">
    <name type="scientific">Periophthalmus magnuspinnatus</name>
    <dbReference type="NCBI Taxonomy" id="409849"/>
    <lineage>
        <taxon>Eukaryota</taxon>
        <taxon>Metazoa</taxon>
        <taxon>Chordata</taxon>
        <taxon>Craniata</taxon>
        <taxon>Vertebrata</taxon>
        <taxon>Euteleostomi</taxon>
        <taxon>Actinopterygii</taxon>
        <taxon>Neopterygii</taxon>
        <taxon>Teleostei</taxon>
        <taxon>Neoteleostei</taxon>
        <taxon>Acanthomorphata</taxon>
        <taxon>Gobiaria</taxon>
        <taxon>Gobiiformes</taxon>
        <taxon>Gobioidei</taxon>
        <taxon>Gobiidae</taxon>
        <taxon>Oxudercinae</taxon>
        <taxon>Periophthalmus</taxon>
    </lineage>
</organism>
<dbReference type="AlphaFoldDB" id="A0A3B4B3F8"/>
<protein>
    <recommendedName>
        <fullName evidence="1">MCM9 N-terminal domain-containing protein</fullName>
    </recommendedName>
</protein>
<dbReference type="Pfam" id="PF26066">
    <property type="entry name" value="MCM9_N"/>
    <property type="match status" value="1"/>
</dbReference>